<dbReference type="GO" id="GO:0051287">
    <property type="term" value="F:NAD binding"/>
    <property type="evidence" value="ECO:0007669"/>
    <property type="project" value="InterPro"/>
</dbReference>
<dbReference type="PROSITE" id="PS00611">
    <property type="entry name" value="HISOL_DEHYDROGENASE"/>
    <property type="match status" value="1"/>
</dbReference>
<dbReference type="AlphaFoldDB" id="A0A919DE94"/>
<evidence type="ECO:0000256" key="4">
    <source>
        <dbReference type="ARBA" id="ARBA00012965"/>
    </source>
</evidence>
<comment type="cofactor">
    <cofactor evidence="12 17">
        <name>Zn(2+)</name>
        <dbReference type="ChEBI" id="CHEBI:29105"/>
    </cofactor>
    <text evidence="12 17">Binds 1 zinc ion per subunit.</text>
</comment>
<dbReference type="EMBL" id="BNCF01000011">
    <property type="protein sequence ID" value="GHE38304.1"/>
    <property type="molecule type" value="Genomic_DNA"/>
</dbReference>
<comment type="pathway">
    <text evidence="2 12">Amino-acid biosynthesis; L-histidine biosynthesis; L-histidine from 5-phospho-alpha-D-ribose 1-diphosphate: step 9/9.</text>
</comment>
<keyword evidence="10 12" id="KW-0368">Histidine biosynthesis</keyword>
<feature type="binding site" evidence="12 16">
    <location>
        <position position="420"/>
    </location>
    <ligand>
        <name>substrate</name>
    </ligand>
</feature>
<dbReference type="Gene3D" id="3.40.50.1980">
    <property type="entry name" value="Nitrogenase molybdenum iron protein domain"/>
    <property type="match status" value="2"/>
</dbReference>
<dbReference type="GO" id="GO:0008270">
    <property type="term" value="F:zinc ion binding"/>
    <property type="evidence" value="ECO:0007669"/>
    <property type="project" value="UniProtKB-UniRule"/>
</dbReference>
<dbReference type="FunFam" id="3.40.50.1980:FF:000002">
    <property type="entry name" value="Histidinol dehydrogenase, chloroplastic"/>
    <property type="match status" value="1"/>
</dbReference>
<dbReference type="GO" id="GO:0004399">
    <property type="term" value="F:histidinol dehydrogenase activity"/>
    <property type="evidence" value="ECO:0007669"/>
    <property type="project" value="UniProtKB-UniRule"/>
</dbReference>
<feature type="binding site" evidence="12 17">
    <location>
        <position position="260"/>
    </location>
    <ligand>
        <name>Zn(2+)</name>
        <dbReference type="ChEBI" id="CHEBI:29105"/>
    </ligand>
</feature>
<keyword evidence="20" id="KW-1185">Reference proteome</keyword>
<comment type="catalytic activity">
    <reaction evidence="11 12">
        <text>L-histidinol + 2 NAD(+) + H2O = L-histidine + 2 NADH + 3 H(+)</text>
        <dbReference type="Rhea" id="RHEA:20641"/>
        <dbReference type="ChEBI" id="CHEBI:15377"/>
        <dbReference type="ChEBI" id="CHEBI:15378"/>
        <dbReference type="ChEBI" id="CHEBI:57540"/>
        <dbReference type="ChEBI" id="CHEBI:57595"/>
        <dbReference type="ChEBI" id="CHEBI:57699"/>
        <dbReference type="ChEBI" id="CHEBI:57945"/>
        <dbReference type="EC" id="1.1.1.23"/>
    </reaction>
</comment>
<dbReference type="Gene3D" id="1.20.5.1300">
    <property type="match status" value="1"/>
</dbReference>
<feature type="binding site" evidence="12 16">
    <location>
        <position position="361"/>
    </location>
    <ligand>
        <name>substrate</name>
    </ligand>
</feature>
<dbReference type="HAMAP" id="MF_01024">
    <property type="entry name" value="HisD"/>
    <property type="match status" value="1"/>
</dbReference>
<evidence type="ECO:0000256" key="14">
    <source>
        <dbReference type="PIRSR" id="PIRSR000099-1"/>
    </source>
</evidence>
<feature type="binding site" evidence="12 17">
    <location>
        <position position="361"/>
    </location>
    <ligand>
        <name>Zn(2+)</name>
        <dbReference type="ChEBI" id="CHEBI:29105"/>
    </ligand>
</feature>
<accession>A0A919DE94</accession>
<evidence type="ECO:0000256" key="17">
    <source>
        <dbReference type="PIRSR" id="PIRSR000099-4"/>
    </source>
</evidence>
<keyword evidence="8 12" id="KW-0560">Oxidoreductase</keyword>
<reference evidence="19" key="2">
    <citation type="submission" date="2020-09" db="EMBL/GenBank/DDBJ databases">
        <authorList>
            <person name="Sun Q."/>
            <person name="Kim S."/>
        </authorList>
    </citation>
    <scope>NUCLEOTIDE SEQUENCE</scope>
    <source>
        <strain evidence="19">KCTC 32020</strain>
    </source>
</reference>
<evidence type="ECO:0000256" key="9">
    <source>
        <dbReference type="ARBA" id="ARBA00023027"/>
    </source>
</evidence>
<evidence type="ECO:0000256" key="2">
    <source>
        <dbReference type="ARBA" id="ARBA00004940"/>
    </source>
</evidence>
<evidence type="ECO:0000256" key="15">
    <source>
        <dbReference type="PIRSR" id="PIRSR000099-2"/>
    </source>
</evidence>
<dbReference type="NCBIfam" id="TIGR00069">
    <property type="entry name" value="hisD"/>
    <property type="match status" value="1"/>
</dbReference>
<comment type="similarity">
    <text evidence="3 12 13 18">Belongs to the histidinol dehydrogenase family.</text>
</comment>
<dbReference type="Proteomes" id="UP000636453">
    <property type="component" value="Unassembled WGS sequence"/>
</dbReference>
<evidence type="ECO:0000256" key="12">
    <source>
        <dbReference type="HAMAP-Rule" id="MF_01024"/>
    </source>
</evidence>
<feature type="binding site" evidence="12 16">
    <location>
        <position position="415"/>
    </location>
    <ligand>
        <name>substrate</name>
    </ligand>
</feature>
<feature type="binding site" evidence="12 17">
    <location>
        <position position="263"/>
    </location>
    <ligand>
        <name>Zn(2+)</name>
        <dbReference type="ChEBI" id="CHEBI:29105"/>
    </ligand>
</feature>
<dbReference type="GO" id="GO:0005829">
    <property type="term" value="C:cytosol"/>
    <property type="evidence" value="ECO:0007669"/>
    <property type="project" value="TreeGrafter"/>
</dbReference>
<dbReference type="InterPro" id="IPR022695">
    <property type="entry name" value="Histidinol_DH_monofunct"/>
</dbReference>
<evidence type="ECO:0000256" key="18">
    <source>
        <dbReference type="RuleBase" id="RU004175"/>
    </source>
</evidence>
<feature type="binding site" evidence="12 16">
    <location>
        <position position="328"/>
    </location>
    <ligand>
        <name>substrate</name>
    </ligand>
</feature>
<feature type="binding site" evidence="12 16">
    <location>
        <position position="263"/>
    </location>
    <ligand>
        <name>substrate</name>
    </ligand>
</feature>
<evidence type="ECO:0000256" key="10">
    <source>
        <dbReference type="ARBA" id="ARBA00023102"/>
    </source>
</evidence>
<gene>
    <name evidence="12 19" type="primary">hisD</name>
    <name evidence="19" type="ORF">GCM10007167_20660</name>
</gene>
<feature type="binding site" evidence="12 15">
    <location>
        <position position="127"/>
    </location>
    <ligand>
        <name>NAD(+)</name>
        <dbReference type="ChEBI" id="CHEBI:57540"/>
    </ligand>
</feature>
<keyword evidence="5 12" id="KW-0028">Amino-acid biosynthesis</keyword>
<name>A0A919DE94_9GAMM</name>
<dbReference type="PIRSF" id="PIRSF000099">
    <property type="entry name" value="Histidinol_dh"/>
    <property type="match status" value="1"/>
</dbReference>
<feature type="binding site" evidence="12 15">
    <location>
        <position position="212"/>
    </location>
    <ligand>
        <name>NAD(+)</name>
        <dbReference type="ChEBI" id="CHEBI:57540"/>
    </ligand>
</feature>
<feature type="binding site" evidence="12 16">
    <location>
        <position position="238"/>
    </location>
    <ligand>
        <name>substrate</name>
    </ligand>
</feature>
<evidence type="ECO:0000256" key="3">
    <source>
        <dbReference type="ARBA" id="ARBA00010178"/>
    </source>
</evidence>
<dbReference type="GO" id="GO:0000105">
    <property type="term" value="P:L-histidine biosynthetic process"/>
    <property type="evidence" value="ECO:0007669"/>
    <property type="project" value="UniProtKB-UniRule"/>
</dbReference>
<evidence type="ECO:0000313" key="20">
    <source>
        <dbReference type="Proteomes" id="UP000636453"/>
    </source>
</evidence>
<evidence type="ECO:0000256" key="5">
    <source>
        <dbReference type="ARBA" id="ARBA00022605"/>
    </source>
</evidence>
<evidence type="ECO:0000256" key="8">
    <source>
        <dbReference type="ARBA" id="ARBA00023002"/>
    </source>
</evidence>
<dbReference type="InterPro" id="IPR001692">
    <property type="entry name" value="Histidinol_DH_CS"/>
</dbReference>
<evidence type="ECO:0000256" key="11">
    <source>
        <dbReference type="ARBA" id="ARBA00049489"/>
    </source>
</evidence>
<evidence type="ECO:0000256" key="6">
    <source>
        <dbReference type="ARBA" id="ARBA00022723"/>
    </source>
</evidence>
<reference evidence="19" key="1">
    <citation type="journal article" date="2014" name="Int. J. Syst. Evol. Microbiol.">
        <title>Complete genome sequence of Corynebacterium casei LMG S-19264T (=DSM 44701T), isolated from a smear-ripened cheese.</title>
        <authorList>
            <consortium name="US DOE Joint Genome Institute (JGI-PGF)"/>
            <person name="Walter F."/>
            <person name="Albersmeier A."/>
            <person name="Kalinowski J."/>
            <person name="Ruckert C."/>
        </authorList>
    </citation>
    <scope>NUCLEOTIDE SEQUENCE</scope>
    <source>
        <strain evidence="19">KCTC 32020</strain>
    </source>
</reference>
<dbReference type="PRINTS" id="PR00083">
    <property type="entry name" value="HOLDHDRGNASE"/>
</dbReference>
<proteinExistence type="inferred from homology"/>
<dbReference type="Pfam" id="PF00815">
    <property type="entry name" value="Histidinol_dh"/>
    <property type="match status" value="1"/>
</dbReference>
<feature type="binding site" evidence="12 15">
    <location>
        <position position="189"/>
    </location>
    <ligand>
        <name>NAD(+)</name>
        <dbReference type="ChEBI" id="CHEBI:57540"/>
    </ligand>
</feature>
<feature type="active site" description="Proton acceptor" evidence="12 14">
    <location>
        <position position="327"/>
    </location>
</feature>
<evidence type="ECO:0000256" key="1">
    <source>
        <dbReference type="ARBA" id="ARBA00003850"/>
    </source>
</evidence>
<dbReference type="PANTHER" id="PTHR21256:SF2">
    <property type="entry name" value="HISTIDINE BIOSYNTHESIS TRIFUNCTIONAL PROTEIN"/>
    <property type="match status" value="1"/>
</dbReference>
<dbReference type="FunFam" id="3.40.50.1980:FF:000001">
    <property type="entry name" value="Histidinol dehydrogenase"/>
    <property type="match status" value="1"/>
</dbReference>
<comment type="function">
    <text evidence="1 12">Catalyzes the sequential NAD-dependent oxidations of L-histidinol to L-histidinaldehyde and then to L-histidine.</text>
</comment>
<evidence type="ECO:0000256" key="7">
    <source>
        <dbReference type="ARBA" id="ARBA00022833"/>
    </source>
</evidence>
<evidence type="ECO:0000256" key="16">
    <source>
        <dbReference type="PIRSR" id="PIRSR000099-3"/>
    </source>
</evidence>
<comment type="caution">
    <text evidence="19">The sequence shown here is derived from an EMBL/GenBank/DDBJ whole genome shotgun (WGS) entry which is preliminary data.</text>
</comment>
<evidence type="ECO:0000256" key="13">
    <source>
        <dbReference type="PIRNR" id="PIRNR000099"/>
    </source>
</evidence>
<dbReference type="RefSeq" id="WP_146471871.1">
    <property type="nucleotide sequence ID" value="NZ_BNCF01000011.1"/>
</dbReference>
<evidence type="ECO:0000313" key="19">
    <source>
        <dbReference type="EMBL" id="GHE38304.1"/>
    </source>
</evidence>
<dbReference type="InterPro" id="IPR012131">
    <property type="entry name" value="Hstdl_DH"/>
</dbReference>
<dbReference type="OrthoDB" id="9805269at2"/>
<feature type="active site" description="Proton acceptor" evidence="12 14">
    <location>
        <position position="328"/>
    </location>
</feature>
<organism evidence="19 20">
    <name type="scientific">Vulcaniibacterium thermophilum</name>
    <dbReference type="NCBI Taxonomy" id="1169913"/>
    <lineage>
        <taxon>Bacteria</taxon>
        <taxon>Pseudomonadati</taxon>
        <taxon>Pseudomonadota</taxon>
        <taxon>Gammaproteobacteria</taxon>
        <taxon>Lysobacterales</taxon>
        <taxon>Lysobacteraceae</taxon>
        <taxon>Vulcaniibacterium</taxon>
    </lineage>
</organism>
<dbReference type="InterPro" id="IPR016161">
    <property type="entry name" value="Ald_DH/histidinol_DH"/>
</dbReference>
<sequence length="433" mass="45424">MRRCDWNALDEQARAALLRRPAQRAGEEVSRAVAAIVERVRAEGDDAVRALGLRFDGIAPAALEVPEAEFEAAEAALPASLRAAIDEARERIAAFHRAGMSAPYALDTAEGVRCERILRPIARVGLYVPAGSAPLPSTALMLGVPAQLAGCPQVVLCTPPRRDGSADPAVLYAARRCGIARVFRIGGAQAIAAMAFGTASVPKCDKLFGPGNAYVTEAKRQVALLEDGAAIDMPAGPSEVLVIADAGASPAFVAADLLSQAEHGPDSQALLVSDSRALIEAVAERIEEQLARLPRAEIARQALRSSRLIEVDSIGQALEVSNRYAPEHLILALRDARAWLPRVQAAGSVFLGDWAAEALGDYCSGTNHVLPTAGAARAVGGLNVASFQIAITVQEVQPNGLREIGPCAVELASAEGLHAHREAVALRLREVGA</sequence>
<dbReference type="PANTHER" id="PTHR21256">
    <property type="entry name" value="HISTIDINOL DEHYDROGENASE HDH"/>
    <property type="match status" value="1"/>
</dbReference>
<dbReference type="SUPFAM" id="SSF53720">
    <property type="entry name" value="ALDH-like"/>
    <property type="match status" value="1"/>
</dbReference>
<feature type="binding site" evidence="12 16">
    <location>
        <position position="260"/>
    </location>
    <ligand>
        <name>substrate</name>
    </ligand>
</feature>
<dbReference type="EC" id="1.1.1.23" evidence="4 12"/>
<feature type="binding site" evidence="12 17">
    <location>
        <position position="420"/>
    </location>
    <ligand>
        <name>Zn(2+)</name>
        <dbReference type="ChEBI" id="CHEBI:29105"/>
    </ligand>
</feature>
<dbReference type="FunFam" id="1.20.5.1300:FF:000001">
    <property type="entry name" value="Histidine biosynthesis trifunctional protein"/>
    <property type="match status" value="1"/>
</dbReference>
<keyword evidence="9 12" id="KW-0520">NAD</keyword>
<dbReference type="CDD" id="cd06572">
    <property type="entry name" value="Histidinol_dh"/>
    <property type="match status" value="1"/>
</dbReference>
<protein>
    <recommendedName>
        <fullName evidence="4 12">Histidinol dehydrogenase</fullName>
        <shortName evidence="12">HDH</shortName>
        <ecNumber evidence="4 12">1.1.1.23</ecNumber>
    </recommendedName>
</protein>
<keyword evidence="7 12" id="KW-0862">Zinc</keyword>
<keyword evidence="6 12" id="KW-0479">Metal-binding</keyword>